<accession>A0ABV7WV25</accession>
<comment type="pathway">
    <text evidence="1 10">Nucleoside biosynthesis; alpha-ribazole biosynthesis; alpha-ribazole from 5,6-dimethylbenzimidazole: step 1/2.</text>
</comment>
<proteinExistence type="inferred from homology"/>
<dbReference type="InterPro" id="IPR023195">
    <property type="entry name" value="Nict_dMeBzImd_PRibTrfase_N"/>
</dbReference>
<dbReference type="Gene3D" id="1.10.1610.10">
    <property type="match status" value="1"/>
</dbReference>
<feature type="active site" description="Proton acceptor" evidence="10">
    <location>
        <position position="310"/>
    </location>
</feature>
<keyword evidence="6 10" id="KW-0328">Glycosyltransferase</keyword>
<gene>
    <name evidence="10 11" type="primary">cobT</name>
    <name evidence="11" type="ORF">ACFOND_10985</name>
</gene>
<keyword evidence="7 10" id="KW-0808">Transferase</keyword>
<dbReference type="InterPro" id="IPR036087">
    <property type="entry name" value="Nict_dMeBzImd_PRibTrfase_sf"/>
</dbReference>
<dbReference type="EC" id="2.4.2.21" evidence="3 10"/>
<dbReference type="NCBIfam" id="NF000996">
    <property type="entry name" value="PRK00105.1"/>
    <property type="match status" value="1"/>
</dbReference>
<evidence type="ECO:0000256" key="3">
    <source>
        <dbReference type="ARBA" id="ARBA00011991"/>
    </source>
</evidence>
<dbReference type="Gene3D" id="3.40.50.10210">
    <property type="match status" value="1"/>
</dbReference>
<evidence type="ECO:0000256" key="9">
    <source>
        <dbReference type="ARBA" id="ARBA00047340"/>
    </source>
</evidence>
<dbReference type="EMBL" id="JBHRYN010000012">
    <property type="protein sequence ID" value="MFC3702169.1"/>
    <property type="molecule type" value="Genomic_DNA"/>
</dbReference>
<dbReference type="InterPro" id="IPR017846">
    <property type="entry name" value="Nict_dMeBzImd_PRibTrfase_bact"/>
</dbReference>
<evidence type="ECO:0000256" key="1">
    <source>
        <dbReference type="ARBA" id="ARBA00005049"/>
    </source>
</evidence>
<dbReference type="CDD" id="cd02439">
    <property type="entry name" value="DMB-PRT_CobT"/>
    <property type="match status" value="1"/>
</dbReference>
<sequence>MTLATTFSLELAEKLSFAIDDKTKPVGSLGQIESLAIQIGLIQNTLAPSVDNPAAFVFGADHGVCAEGVNPFPQEVTEQMLANFAHGGAAMSVFCRVNGIKMNVVNMGIANPDARWANVLHHAISNGTANFREQPAMTDAQSAEAIQIGASLASQAVEQGHNLLIVGEMGIGNTTSASAILSSILGLDPKDCVGPGTGATEQQQTLKIKVIKDAIARVASPLTPMQALAEFGGFEIAAMVGFLQEAATLKTPVIVDGFISTVAALIAEKHNPGLSQHWIFAHQSAEPAHDAMLQALSARPLLNLQLRLGEGTGAALAYPLVKCAVAMLNDMATFSSAGISAS</sequence>
<evidence type="ECO:0000256" key="4">
    <source>
        <dbReference type="ARBA" id="ARBA00015486"/>
    </source>
</evidence>
<dbReference type="HAMAP" id="MF_00230">
    <property type="entry name" value="CobT"/>
    <property type="match status" value="1"/>
</dbReference>
<reference evidence="12" key="1">
    <citation type="journal article" date="2019" name="Int. J. Syst. Evol. Microbiol.">
        <title>The Global Catalogue of Microorganisms (GCM) 10K type strain sequencing project: providing services to taxonomists for standard genome sequencing and annotation.</title>
        <authorList>
            <consortium name="The Broad Institute Genomics Platform"/>
            <consortium name="The Broad Institute Genome Sequencing Center for Infectious Disease"/>
            <person name="Wu L."/>
            <person name="Ma J."/>
        </authorList>
    </citation>
    <scope>NUCLEOTIDE SEQUENCE [LARGE SCALE GENOMIC DNA]</scope>
    <source>
        <strain evidence="12">CECT 8288</strain>
    </source>
</reference>
<dbReference type="SUPFAM" id="SSF52733">
    <property type="entry name" value="Nicotinate mononucleotide:5,6-dimethylbenzimidazole phosphoribosyltransferase (CobT)"/>
    <property type="match status" value="1"/>
</dbReference>
<comment type="function">
    <text evidence="10">Catalyzes the synthesis of alpha-ribazole-5'-phosphate from nicotinate mononucleotide (NAMN) and 5,6-dimethylbenzimidazole (DMB).</text>
</comment>
<evidence type="ECO:0000313" key="12">
    <source>
        <dbReference type="Proteomes" id="UP001595710"/>
    </source>
</evidence>
<comment type="caution">
    <text evidence="11">The sequence shown here is derived from an EMBL/GenBank/DDBJ whole genome shotgun (WGS) entry which is preliminary data.</text>
</comment>
<comment type="similarity">
    <text evidence="2 10">Belongs to the CobT family.</text>
</comment>
<evidence type="ECO:0000256" key="10">
    <source>
        <dbReference type="HAMAP-Rule" id="MF_00230"/>
    </source>
</evidence>
<comment type="catalytic activity">
    <reaction evidence="9 10">
        <text>5,6-dimethylbenzimidazole + nicotinate beta-D-ribonucleotide = alpha-ribazole 5'-phosphate + nicotinate + H(+)</text>
        <dbReference type="Rhea" id="RHEA:11196"/>
        <dbReference type="ChEBI" id="CHEBI:15378"/>
        <dbReference type="ChEBI" id="CHEBI:15890"/>
        <dbReference type="ChEBI" id="CHEBI:32544"/>
        <dbReference type="ChEBI" id="CHEBI:57502"/>
        <dbReference type="ChEBI" id="CHEBI:57918"/>
        <dbReference type="EC" id="2.4.2.21"/>
    </reaction>
</comment>
<evidence type="ECO:0000256" key="8">
    <source>
        <dbReference type="ARBA" id="ARBA00030686"/>
    </source>
</evidence>
<keyword evidence="12" id="KW-1185">Reference proteome</keyword>
<dbReference type="Proteomes" id="UP001595710">
    <property type="component" value="Unassembled WGS sequence"/>
</dbReference>
<evidence type="ECO:0000256" key="6">
    <source>
        <dbReference type="ARBA" id="ARBA00022676"/>
    </source>
</evidence>
<protein>
    <recommendedName>
        <fullName evidence="4 10">Nicotinate-nucleotide--dimethylbenzimidazole phosphoribosyltransferase</fullName>
        <shortName evidence="10">NN:DBI PRT</shortName>
        <ecNumber evidence="3 10">2.4.2.21</ecNumber>
    </recommendedName>
    <alternativeName>
        <fullName evidence="8 10">N(1)-alpha-phosphoribosyltransferase</fullName>
    </alternativeName>
</protein>
<dbReference type="RefSeq" id="WP_290281509.1">
    <property type="nucleotide sequence ID" value="NZ_JAUFQI010000001.1"/>
</dbReference>
<dbReference type="PANTHER" id="PTHR43463:SF1">
    <property type="entry name" value="NICOTINATE-NUCLEOTIDE--DIMETHYLBENZIMIDAZOLE PHOSPHORIBOSYLTRANSFERASE"/>
    <property type="match status" value="1"/>
</dbReference>
<evidence type="ECO:0000256" key="5">
    <source>
        <dbReference type="ARBA" id="ARBA00022573"/>
    </source>
</evidence>
<dbReference type="NCBIfam" id="TIGR03160">
    <property type="entry name" value="cobT_DBIPRT"/>
    <property type="match status" value="1"/>
</dbReference>
<evidence type="ECO:0000256" key="2">
    <source>
        <dbReference type="ARBA" id="ARBA00007110"/>
    </source>
</evidence>
<dbReference type="InterPro" id="IPR003200">
    <property type="entry name" value="Nict_dMeBzImd_PRibTrfase"/>
</dbReference>
<dbReference type="GO" id="GO:0008939">
    <property type="term" value="F:nicotinate-nucleotide-dimethylbenzimidazole phosphoribosyltransferase activity"/>
    <property type="evidence" value="ECO:0007669"/>
    <property type="project" value="UniProtKB-EC"/>
</dbReference>
<evidence type="ECO:0000256" key="7">
    <source>
        <dbReference type="ARBA" id="ARBA00022679"/>
    </source>
</evidence>
<dbReference type="PANTHER" id="PTHR43463">
    <property type="entry name" value="NICOTINATE-NUCLEOTIDE--DIMETHYLBENZIMIDAZOLE PHOSPHORIBOSYLTRANSFERASE"/>
    <property type="match status" value="1"/>
</dbReference>
<evidence type="ECO:0000313" key="11">
    <source>
        <dbReference type="EMBL" id="MFC3702169.1"/>
    </source>
</evidence>
<organism evidence="11 12">
    <name type="scientific">Reinekea marina</name>
    <dbReference type="NCBI Taxonomy" id="1310421"/>
    <lineage>
        <taxon>Bacteria</taxon>
        <taxon>Pseudomonadati</taxon>
        <taxon>Pseudomonadota</taxon>
        <taxon>Gammaproteobacteria</taxon>
        <taxon>Oceanospirillales</taxon>
        <taxon>Saccharospirillaceae</taxon>
        <taxon>Reinekea</taxon>
    </lineage>
</organism>
<name>A0ABV7WV25_9GAMM</name>
<keyword evidence="5 10" id="KW-0169">Cobalamin biosynthesis</keyword>
<dbReference type="Pfam" id="PF02277">
    <property type="entry name" value="DBI_PRT"/>
    <property type="match status" value="1"/>
</dbReference>